<reference evidence="1 2" key="1">
    <citation type="submission" date="2021-01" db="EMBL/GenBank/DDBJ databases">
        <title>Whole genome shotgun sequence of Actinoplanes deccanensis NBRC 13994.</title>
        <authorList>
            <person name="Komaki H."/>
            <person name="Tamura T."/>
        </authorList>
    </citation>
    <scope>NUCLEOTIDE SEQUENCE [LARGE SCALE GENOMIC DNA]</scope>
    <source>
        <strain evidence="1 2">NBRC 13994</strain>
    </source>
</reference>
<keyword evidence="2" id="KW-1185">Reference proteome</keyword>
<dbReference type="EMBL" id="BOMI01000084">
    <property type="protein sequence ID" value="GID75835.1"/>
    <property type="molecule type" value="Genomic_DNA"/>
</dbReference>
<sequence length="122" mass="13093">MPVTGRLIGDSLRPGAEFAPPGTRIVRVFRQDQENTQAAAQPAAWTVIDFESDDAGALADALSACLNPEGGWYADFSDGEDHVVVFAGKIFRYGPGDTETHEAAKSYGRSVGVPEHQLDWDG</sequence>
<dbReference type="Proteomes" id="UP000609879">
    <property type="component" value="Unassembled WGS sequence"/>
</dbReference>
<dbReference type="RefSeq" id="WP_203766883.1">
    <property type="nucleotide sequence ID" value="NZ_BAAABO010000046.1"/>
</dbReference>
<evidence type="ECO:0000313" key="1">
    <source>
        <dbReference type="EMBL" id="GID75835.1"/>
    </source>
</evidence>
<gene>
    <name evidence="1" type="ORF">Ade02nite_44760</name>
</gene>
<protein>
    <submittedName>
        <fullName evidence="1">Uncharacterized protein</fullName>
    </submittedName>
</protein>
<proteinExistence type="predicted"/>
<evidence type="ECO:0000313" key="2">
    <source>
        <dbReference type="Proteomes" id="UP000609879"/>
    </source>
</evidence>
<accession>A0ABQ3Y798</accession>
<comment type="caution">
    <text evidence="1">The sequence shown here is derived from an EMBL/GenBank/DDBJ whole genome shotgun (WGS) entry which is preliminary data.</text>
</comment>
<organism evidence="1 2">
    <name type="scientific">Paractinoplanes deccanensis</name>
    <dbReference type="NCBI Taxonomy" id="113561"/>
    <lineage>
        <taxon>Bacteria</taxon>
        <taxon>Bacillati</taxon>
        <taxon>Actinomycetota</taxon>
        <taxon>Actinomycetes</taxon>
        <taxon>Micromonosporales</taxon>
        <taxon>Micromonosporaceae</taxon>
        <taxon>Paractinoplanes</taxon>
    </lineage>
</organism>
<name>A0ABQ3Y798_9ACTN</name>